<evidence type="ECO:0000256" key="2">
    <source>
        <dbReference type="ARBA" id="ARBA00012438"/>
    </source>
</evidence>
<gene>
    <name evidence="11" type="ORF">GCM10010170_040310</name>
</gene>
<keyword evidence="4" id="KW-0808">Transferase</keyword>
<keyword evidence="6" id="KW-0418">Kinase</keyword>
<dbReference type="Proteomes" id="UP001501444">
    <property type="component" value="Unassembled WGS sequence"/>
</dbReference>
<evidence type="ECO:0000256" key="6">
    <source>
        <dbReference type="ARBA" id="ARBA00022777"/>
    </source>
</evidence>
<dbReference type="EC" id="2.7.13.3" evidence="2"/>
<evidence type="ECO:0000256" key="9">
    <source>
        <dbReference type="SAM" id="Phobius"/>
    </source>
</evidence>
<keyword evidence="7" id="KW-0067">ATP-binding</keyword>
<dbReference type="EMBL" id="BAAARV010000030">
    <property type="protein sequence ID" value="GAA2350600.1"/>
    <property type="molecule type" value="Genomic_DNA"/>
</dbReference>
<feature type="transmembrane region" description="Helical" evidence="9">
    <location>
        <begin position="112"/>
        <end position="131"/>
    </location>
</feature>
<dbReference type="RefSeq" id="WP_344613981.1">
    <property type="nucleotide sequence ID" value="NZ_BAAARV010000030.1"/>
</dbReference>
<reference evidence="11 12" key="1">
    <citation type="journal article" date="2019" name="Int. J. Syst. Evol. Microbiol.">
        <title>The Global Catalogue of Microorganisms (GCM) 10K type strain sequencing project: providing services to taxonomists for standard genome sequencing and annotation.</title>
        <authorList>
            <consortium name="The Broad Institute Genomics Platform"/>
            <consortium name="The Broad Institute Genome Sequencing Center for Infectious Disease"/>
            <person name="Wu L."/>
            <person name="Ma J."/>
        </authorList>
    </citation>
    <scope>NUCLEOTIDE SEQUENCE [LARGE SCALE GENOMIC DNA]</scope>
    <source>
        <strain evidence="11 12">JCM 3272</strain>
    </source>
</reference>
<dbReference type="PANTHER" id="PTHR24421:SF10">
    <property type="entry name" value="NITRATE_NITRITE SENSOR PROTEIN NARQ"/>
    <property type="match status" value="1"/>
</dbReference>
<keyword evidence="9" id="KW-0472">Membrane</keyword>
<comment type="caution">
    <text evidence="11">The sequence shown here is derived from an EMBL/GenBank/DDBJ whole genome shotgun (WGS) entry which is preliminary data.</text>
</comment>
<keyword evidence="9" id="KW-1133">Transmembrane helix</keyword>
<evidence type="ECO:0000256" key="5">
    <source>
        <dbReference type="ARBA" id="ARBA00022741"/>
    </source>
</evidence>
<keyword evidence="8" id="KW-0902">Two-component regulatory system</keyword>
<evidence type="ECO:0000256" key="1">
    <source>
        <dbReference type="ARBA" id="ARBA00000085"/>
    </source>
</evidence>
<evidence type="ECO:0000313" key="12">
    <source>
        <dbReference type="Proteomes" id="UP001501444"/>
    </source>
</evidence>
<dbReference type="Pfam" id="PF07730">
    <property type="entry name" value="HisKA_3"/>
    <property type="match status" value="1"/>
</dbReference>
<organism evidence="11 12">
    <name type="scientific">Dactylosporangium salmoneum</name>
    <dbReference type="NCBI Taxonomy" id="53361"/>
    <lineage>
        <taxon>Bacteria</taxon>
        <taxon>Bacillati</taxon>
        <taxon>Actinomycetota</taxon>
        <taxon>Actinomycetes</taxon>
        <taxon>Micromonosporales</taxon>
        <taxon>Micromonosporaceae</taxon>
        <taxon>Dactylosporangium</taxon>
    </lineage>
</organism>
<dbReference type="InterPro" id="IPR036890">
    <property type="entry name" value="HATPase_C_sf"/>
</dbReference>
<keyword evidence="12" id="KW-1185">Reference proteome</keyword>
<keyword evidence="5" id="KW-0547">Nucleotide-binding</keyword>
<protein>
    <recommendedName>
        <fullName evidence="2">histidine kinase</fullName>
        <ecNumber evidence="2">2.7.13.3</ecNumber>
    </recommendedName>
</protein>
<evidence type="ECO:0000256" key="4">
    <source>
        <dbReference type="ARBA" id="ARBA00022679"/>
    </source>
</evidence>
<dbReference type="Gene3D" id="3.30.565.10">
    <property type="entry name" value="Histidine kinase-like ATPase, C-terminal domain"/>
    <property type="match status" value="1"/>
</dbReference>
<evidence type="ECO:0000259" key="10">
    <source>
        <dbReference type="Pfam" id="PF07730"/>
    </source>
</evidence>
<evidence type="ECO:0000256" key="3">
    <source>
        <dbReference type="ARBA" id="ARBA00022553"/>
    </source>
</evidence>
<dbReference type="InterPro" id="IPR050482">
    <property type="entry name" value="Sensor_HK_TwoCompSys"/>
</dbReference>
<feature type="domain" description="Signal transduction histidine kinase subgroup 3 dimerisation and phosphoacceptor" evidence="10">
    <location>
        <begin position="144"/>
        <end position="207"/>
    </location>
</feature>
<sequence length="361" mass="37322">MRRFLAAAGIVAVDSVLLTFAHPAPVTPLLLPVWALVVAAVIRLRYRSPVAAFACALGPAVVVGGACALLPWSAYQAGRAVRGTTSGSFMTTAAVAALGAEIALRPQQAAQLVIASVVFVLLPVLAGRYVAQQERQAAALAAQERLRIARDMHDALGHRLSLVSVQAAVLEVAGLPDEQRAAVRRLAESVRGAVGDLHELVGGLRAPRPGLTAIADLVAGARAAGVDARLEIRGPRRELPEEAGPVAYRLVQEGLTNGVKHAPGVPLLIRAEWEDDALVLSVTNPVPPDRAPVVPGRGLLGLAERAEPAGALVGHAAGGGEFRLWAVFPLAVAARRPALLGIAVAGLMFGFVPLSLMVGVA</sequence>
<evidence type="ECO:0000256" key="8">
    <source>
        <dbReference type="ARBA" id="ARBA00023012"/>
    </source>
</evidence>
<feature type="transmembrane region" description="Helical" evidence="9">
    <location>
        <begin position="25"/>
        <end position="44"/>
    </location>
</feature>
<feature type="transmembrane region" description="Helical" evidence="9">
    <location>
        <begin position="51"/>
        <end position="74"/>
    </location>
</feature>
<dbReference type="PANTHER" id="PTHR24421">
    <property type="entry name" value="NITRATE/NITRITE SENSOR PROTEIN NARX-RELATED"/>
    <property type="match status" value="1"/>
</dbReference>
<keyword evidence="9" id="KW-0812">Transmembrane</keyword>
<dbReference type="Gene3D" id="1.20.5.1930">
    <property type="match status" value="1"/>
</dbReference>
<feature type="transmembrane region" description="Helical" evidence="9">
    <location>
        <begin position="338"/>
        <end position="360"/>
    </location>
</feature>
<evidence type="ECO:0000256" key="7">
    <source>
        <dbReference type="ARBA" id="ARBA00022840"/>
    </source>
</evidence>
<dbReference type="InterPro" id="IPR011712">
    <property type="entry name" value="Sig_transdc_His_kin_sub3_dim/P"/>
</dbReference>
<accession>A0ABN3GGI9</accession>
<proteinExistence type="predicted"/>
<evidence type="ECO:0000313" key="11">
    <source>
        <dbReference type="EMBL" id="GAA2350600.1"/>
    </source>
</evidence>
<keyword evidence="3" id="KW-0597">Phosphoprotein</keyword>
<comment type="catalytic activity">
    <reaction evidence="1">
        <text>ATP + protein L-histidine = ADP + protein N-phospho-L-histidine.</text>
        <dbReference type="EC" id="2.7.13.3"/>
    </reaction>
</comment>
<name>A0ABN3GGI9_9ACTN</name>